<keyword evidence="4 14" id="KW-0808">Transferase</keyword>
<evidence type="ECO:0000256" key="6">
    <source>
        <dbReference type="ARBA" id="ARBA00022968"/>
    </source>
</evidence>
<dbReference type="PANTHER" id="PTHR46059:SF1">
    <property type="entry name" value="BETA-GALACTOSIDE ALPHA-2,6-SIALYLTRANSFERASE"/>
    <property type="match status" value="1"/>
</dbReference>
<dbReference type="Pfam" id="PF00777">
    <property type="entry name" value="Glyco_transf_29"/>
    <property type="match status" value="1"/>
</dbReference>
<accession>A0A061RN51</accession>
<dbReference type="PANTHER" id="PTHR46059">
    <property type="entry name" value="BETA-GALACTOSIDE ALPHA-2,6-SIALYLTRANSFERASE"/>
    <property type="match status" value="1"/>
</dbReference>
<protein>
    <recommendedName>
        <fullName evidence="13">beta-galactoside alpha-(2,6)-sialyltransferase</fullName>
        <ecNumber evidence="13">2.4.3.1</ecNumber>
    </recommendedName>
</protein>
<evidence type="ECO:0000256" key="4">
    <source>
        <dbReference type="ARBA" id="ARBA00022679"/>
    </source>
</evidence>
<evidence type="ECO:0000256" key="5">
    <source>
        <dbReference type="ARBA" id="ARBA00022692"/>
    </source>
</evidence>
<keyword evidence="11" id="KW-0325">Glycoprotein</keyword>
<evidence type="ECO:0000256" key="10">
    <source>
        <dbReference type="ARBA" id="ARBA00023157"/>
    </source>
</evidence>
<reference evidence="14" key="1">
    <citation type="submission" date="2014-05" db="EMBL/GenBank/DDBJ databases">
        <title>The transcriptome of the halophilic microalga Tetraselmis sp. GSL018 isolated from the Great Salt Lake, Utah.</title>
        <authorList>
            <person name="Jinkerson R.E."/>
            <person name="D'Adamo S."/>
            <person name="Posewitz M.C."/>
        </authorList>
    </citation>
    <scope>NUCLEOTIDE SEQUENCE</scope>
    <source>
        <strain evidence="14">GSL018</strain>
    </source>
</reference>
<gene>
    <name evidence="14" type="ORF">TSPGSL018_366</name>
</gene>
<keyword evidence="3 14" id="KW-0328">Glycosyltransferase</keyword>
<evidence type="ECO:0000256" key="1">
    <source>
        <dbReference type="ARBA" id="ARBA00004447"/>
    </source>
</evidence>
<dbReference type="InterPro" id="IPR038578">
    <property type="entry name" value="GT29-like_sf"/>
</dbReference>
<keyword evidence="9" id="KW-0472">Membrane</keyword>
<name>A0A061RN51_9CHLO</name>
<dbReference type="InterPro" id="IPR001675">
    <property type="entry name" value="Glyco_trans_29"/>
</dbReference>
<keyword evidence="7" id="KW-1133">Transmembrane helix</keyword>
<dbReference type="EC" id="2.4.3.1" evidence="13"/>
<evidence type="ECO:0000256" key="11">
    <source>
        <dbReference type="ARBA" id="ARBA00023180"/>
    </source>
</evidence>
<evidence type="ECO:0000256" key="3">
    <source>
        <dbReference type="ARBA" id="ARBA00022676"/>
    </source>
</evidence>
<evidence type="ECO:0000256" key="12">
    <source>
        <dbReference type="ARBA" id="ARBA00034249"/>
    </source>
</evidence>
<evidence type="ECO:0000256" key="7">
    <source>
        <dbReference type="ARBA" id="ARBA00022989"/>
    </source>
</evidence>
<comment type="similarity">
    <text evidence="2">Belongs to the glycosyltransferase 29 family.</text>
</comment>
<organism evidence="14">
    <name type="scientific">Tetraselmis sp. GSL018</name>
    <dbReference type="NCBI Taxonomy" id="582737"/>
    <lineage>
        <taxon>Eukaryota</taxon>
        <taxon>Viridiplantae</taxon>
        <taxon>Chlorophyta</taxon>
        <taxon>core chlorophytes</taxon>
        <taxon>Chlorodendrophyceae</taxon>
        <taxon>Chlorodendrales</taxon>
        <taxon>Chlorodendraceae</taxon>
        <taxon>Tetraselmis</taxon>
    </lineage>
</organism>
<comment type="subcellular location">
    <subcellularLocation>
        <location evidence="1">Golgi apparatus</location>
        <location evidence="1">Golgi stack membrane</location>
        <topology evidence="1">Single-pass type II membrane protein</topology>
    </subcellularLocation>
</comment>
<evidence type="ECO:0000256" key="2">
    <source>
        <dbReference type="ARBA" id="ARBA00006003"/>
    </source>
</evidence>
<dbReference type="AlphaFoldDB" id="A0A061RN51"/>
<comment type="catalytic activity">
    <reaction evidence="12">
        <text>a beta-D-galactoside + CMP-N-acetyl-beta-neuraminate = an N-acetyl-alpha-neuraminyl-(2-&gt;6)-beta-D-galactosyl derivative + CMP + H(+)</text>
        <dbReference type="Rhea" id="RHEA:52104"/>
        <dbReference type="ChEBI" id="CHEBI:15378"/>
        <dbReference type="ChEBI" id="CHEBI:28034"/>
        <dbReference type="ChEBI" id="CHEBI:57812"/>
        <dbReference type="ChEBI" id="CHEBI:60377"/>
        <dbReference type="ChEBI" id="CHEBI:136398"/>
        <dbReference type="EC" id="2.4.3.1"/>
    </reaction>
</comment>
<keyword evidence="6" id="KW-0735">Signal-anchor</keyword>
<sequence>MVLRFNSAPTKGFERIVGSKTTHRITNTQNWVFREKDTENILVHMRSTSSLTAVIRTHIGDPDVRLAPFDTDFVHYMANSLPFMATSGLYGIIIALHQCASVDLYGFQVSAKHGAKYHYYNVCDQPANAERDGAEWHVVKAIVEAGLARFREPCVAECHEGQASCERCKRASGFRPVGSYGKAERARCPRCSTQYGGCRPHQHWAFRRHWHPPRGRG</sequence>
<evidence type="ECO:0000256" key="8">
    <source>
        <dbReference type="ARBA" id="ARBA00023034"/>
    </source>
</evidence>
<keyword evidence="5" id="KW-0812">Transmembrane</keyword>
<proteinExistence type="inferred from homology"/>
<dbReference type="GO" id="GO:0003835">
    <property type="term" value="F:beta-galactoside alpha-2,6-sialyltransferase activity"/>
    <property type="evidence" value="ECO:0007669"/>
    <property type="project" value="UniProtKB-EC"/>
</dbReference>
<evidence type="ECO:0000256" key="9">
    <source>
        <dbReference type="ARBA" id="ARBA00023136"/>
    </source>
</evidence>
<keyword evidence="8" id="KW-0333">Golgi apparatus</keyword>
<evidence type="ECO:0000313" key="14">
    <source>
        <dbReference type="EMBL" id="JAC72154.1"/>
    </source>
</evidence>
<dbReference type="Gene3D" id="3.90.1480.20">
    <property type="entry name" value="Glycosyl transferase family 29"/>
    <property type="match status" value="1"/>
</dbReference>
<evidence type="ECO:0000256" key="13">
    <source>
        <dbReference type="ARBA" id="ARBA00034329"/>
    </source>
</evidence>
<dbReference type="EMBL" id="GBEZ01013872">
    <property type="protein sequence ID" value="JAC72154.1"/>
    <property type="molecule type" value="Transcribed_RNA"/>
</dbReference>
<dbReference type="GO" id="GO:0032580">
    <property type="term" value="C:Golgi cisterna membrane"/>
    <property type="evidence" value="ECO:0007669"/>
    <property type="project" value="UniProtKB-SubCell"/>
</dbReference>
<keyword evidence="10" id="KW-1015">Disulfide bond</keyword>